<evidence type="ECO:0000256" key="1">
    <source>
        <dbReference type="SAM" id="MobiDB-lite"/>
    </source>
</evidence>
<protein>
    <submittedName>
        <fullName evidence="2">Uncharacterized protein</fullName>
    </submittedName>
</protein>
<reference evidence="2 3" key="1">
    <citation type="submission" date="2019-03" db="EMBL/GenBank/DDBJ databases">
        <title>First draft genome of Liparis tanakae, snailfish: a comprehensive survey of snailfish specific genes.</title>
        <authorList>
            <person name="Kim W."/>
            <person name="Song I."/>
            <person name="Jeong J.-H."/>
            <person name="Kim D."/>
            <person name="Kim S."/>
            <person name="Ryu S."/>
            <person name="Song J.Y."/>
            <person name="Lee S.K."/>
        </authorList>
    </citation>
    <scope>NUCLEOTIDE SEQUENCE [LARGE SCALE GENOMIC DNA]</scope>
    <source>
        <tissue evidence="2">Muscle</tissue>
    </source>
</reference>
<sequence>MDRVALPQGADGEESEYTLSGPALSGIQLSTKASSITADGGMACHHGEGVIHDAHRRGQRY</sequence>
<keyword evidence="3" id="KW-1185">Reference proteome</keyword>
<name>A0A4Z2FKY2_9TELE</name>
<evidence type="ECO:0000313" key="3">
    <source>
        <dbReference type="Proteomes" id="UP000314294"/>
    </source>
</evidence>
<dbReference type="AlphaFoldDB" id="A0A4Z2FKY2"/>
<comment type="caution">
    <text evidence="2">The sequence shown here is derived from an EMBL/GenBank/DDBJ whole genome shotgun (WGS) entry which is preliminary data.</text>
</comment>
<dbReference type="EMBL" id="SRLO01001098">
    <property type="protein sequence ID" value="TNN41560.1"/>
    <property type="molecule type" value="Genomic_DNA"/>
</dbReference>
<dbReference type="Proteomes" id="UP000314294">
    <property type="component" value="Unassembled WGS sequence"/>
</dbReference>
<organism evidence="2 3">
    <name type="scientific">Liparis tanakae</name>
    <name type="common">Tanaka's snailfish</name>
    <dbReference type="NCBI Taxonomy" id="230148"/>
    <lineage>
        <taxon>Eukaryota</taxon>
        <taxon>Metazoa</taxon>
        <taxon>Chordata</taxon>
        <taxon>Craniata</taxon>
        <taxon>Vertebrata</taxon>
        <taxon>Euteleostomi</taxon>
        <taxon>Actinopterygii</taxon>
        <taxon>Neopterygii</taxon>
        <taxon>Teleostei</taxon>
        <taxon>Neoteleostei</taxon>
        <taxon>Acanthomorphata</taxon>
        <taxon>Eupercaria</taxon>
        <taxon>Perciformes</taxon>
        <taxon>Cottioidei</taxon>
        <taxon>Cottales</taxon>
        <taxon>Liparidae</taxon>
        <taxon>Liparis</taxon>
    </lineage>
</organism>
<gene>
    <name evidence="2" type="ORF">EYF80_048274</name>
</gene>
<accession>A0A4Z2FKY2</accession>
<feature type="region of interest" description="Disordered" evidence="1">
    <location>
        <begin position="1"/>
        <end position="21"/>
    </location>
</feature>
<evidence type="ECO:0000313" key="2">
    <source>
        <dbReference type="EMBL" id="TNN41560.1"/>
    </source>
</evidence>
<proteinExistence type="predicted"/>